<name>A0AA87ZB08_FICCA</name>
<organism evidence="1 2">
    <name type="scientific">Ficus carica</name>
    <name type="common">Common fig</name>
    <dbReference type="NCBI Taxonomy" id="3494"/>
    <lineage>
        <taxon>Eukaryota</taxon>
        <taxon>Viridiplantae</taxon>
        <taxon>Streptophyta</taxon>
        <taxon>Embryophyta</taxon>
        <taxon>Tracheophyta</taxon>
        <taxon>Spermatophyta</taxon>
        <taxon>Magnoliopsida</taxon>
        <taxon>eudicotyledons</taxon>
        <taxon>Gunneridae</taxon>
        <taxon>Pentapetalae</taxon>
        <taxon>rosids</taxon>
        <taxon>fabids</taxon>
        <taxon>Rosales</taxon>
        <taxon>Moraceae</taxon>
        <taxon>Ficeae</taxon>
        <taxon>Ficus</taxon>
    </lineage>
</organism>
<proteinExistence type="predicted"/>
<accession>A0AA87ZB08</accession>
<reference evidence="1" key="1">
    <citation type="submission" date="2023-07" db="EMBL/GenBank/DDBJ databases">
        <title>draft genome sequence of fig (Ficus carica).</title>
        <authorList>
            <person name="Takahashi T."/>
            <person name="Nishimura K."/>
        </authorList>
    </citation>
    <scope>NUCLEOTIDE SEQUENCE</scope>
</reference>
<gene>
    <name evidence="1" type="ORF">TIFTF001_050607</name>
</gene>
<dbReference type="EMBL" id="BTGU01008506">
    <property type="protein sequence ID" value="GMN29509.1"/>
    <property type="molecule type" value="Genomic_DNA"/>
</dbReference>
<evidence type="ECO:0000313" key="1">
    <source>
        <dbReference type="EMBL" id="GMN29509.1"/>
    </source>
</evidence>
<keyword evidence="2" id="KW-1185">Reference proteome</keyword>
<sequence length="8" mass="1090">MLERWNKN</sequence>
<protein>
    <submittedName>
        <fullName evidence="1">Uncharacterized protein</fullName>
    </submittedName>
</protein>
<dbReference type="Proteomes" id="UP001187192">
    <property type="component" value="Unassembled WGS sequence"/>
</dbReference>
<comment type="caution">
    <text evidence="1">The sequence shown here is derived from an EMBL/GenBank/DDBJ whole genome shotgun (WGS) entry which is preliminary data.</text>
</comment>
<evidence type="ECO:0000313" key="2">
    <source>
        <dbReference type="Proteomes" id="UP001187192"/>
    </source>
</evidence>